<dbReference type="SUPFAM" id="SSF75569">
    <property type="entry name" value="Archaeal IMP cyclohydrolase PurO"/>
    <property type="match status" value="1"/>
</dbReference>
<accession>A0A0L6JJB1</accession>
<evidence type="ECO:0000313" key="3">
    <source>
        <dbReference type="Proteomes" id="UP000036923"/>
    </source>
</evidence>
<dbReference type="EMBL" id="LGTC01000001">
    <property type="protein sequence ID" value="KNY25517.1"/>
    <property type="molecule type" value="Genomic_DNA"/>
</dbReference>
<comment type="caution">
    <text evidence="2">The sequence shown here is derived from an EMBL/GenBank/DDBJ whole genome shotgun (WGS) entry which is preliminary data.</text>
</comment>
<dbReference type="InterPro" id="IPR020600">
    <property type="entry name" value="IMP_cyclohydrolase-like"/>
</dbReference>
<dbReference type="OrthoDB" id="2676808at2"/>
<evidence type="ECO:0000313" key="2">
    <source>
        <dbReference type="EMBL" id="KNY25517.1"/>
    </source>
</evidence>
<dbReference type="PATRIC" id="fig|398512.5.peg.806"/>
<dbReference type="Gene3D" id="3.60.20.20">
    <property type="entry name" value="Inosine monophosphate cyclohydrolase-like"/>
    <property type="match status" value="1"/>
</dbReference>
<protein>
    <submittedName>
        <fullName evidence="2">Inosine monophosphate cyclohydrolase-like protein</fullName>
    </submittedName>
</protein>
<dbReference type="AlphaFoldDB" id="A0A0L6JJB1"/>
<gene>
    <name evidence="2" type="ORF">Bccel_0777</name>
</gene>
<keyword evidence="3" id="KW-1185">Reference proteome</keyword>
<reference evidence="3" key="1">
    <citation type="submission" date="2015-07" db="EMBL/GenBank/DDBJ databases">
        <title>Near-Complete Genome Sequence of the Cellulolytic Bacterium Bacteroides (Pseudobacteroides) cellulosolvens ATCC 35603.</title>
        <authorList>
            <person name="Dassa B."/>
            <person name="Utturkar S.M."/>
            <person name="Klingeman D.M."/>
            <person name="Hurt R.A."/>
            <person name="Keller M."/>
            <person name="Xu J."/>
            <person name="Reddy Y.H.K."/>
            <person name="Borovok I."/>
            <person name="Grinberg I.R."/>
            <person name="Lamed R."/>
            <person name="Zhivin O."/>
            <person name="Bayer E.A."/>
            <person name="Brown S.D."/>
        </authorList>
    </citation>
    <scope>NUCLEOTIDE SEQUENCE [LARGE SCALE GENOMIC DNA]</scope>
    <source>
        <strain evidence="3">DSM 2933</strain>
    </source>
</reference>
<evidence type="ECO:0000259" key="1">
    <source>
        <dbReference type="Pfam" id="PF07826"/>
    </source>
</evidence>
<name>A0A0L6JJB1_9FIRM</name>
<dbReference type="InterPro" id="IPR036795">
    <property type="entry name" value="IMP_cyclohydrolase-like_sf"/>
</dbReference>
<organism evidence="2 3">
    <name type="scientific">Pseudobacteroides cellulosolvens ATCC 35603 = DSM 2933</name>
    <dbReference type="NCBI Taxonomy" id="398512"/>
    <lineage>
        <taxon>Bacteria</taxon>
        <taxon>Bacillati</taxon>
        <taxon>Bacillota</taxon>
        <taxon>Clostridia</taxon>
        <taxon>Eubacteriales</taxon>
        <taxon>Oscillospiraceae</taxon>
        <taxon>Pseudobacteroides</taxon>
    </lineage>
</organism>
<dbReference type="GO" id="GO:0003937">
    <property type="term" value="F:IMP cyclohydrolase activity"/>
    <property type="evidence" value="ECO:0007669"/>
    <property type="project" value="InterPro"/>
</dbReference>
<dbReference type="STRING" id="398512.Bccel_0777"/>
<dbReference type="Pfam" id="PF07826">
    <property type="entry name" value="IMP_cyclohyd"/>
    <property type="match status" value="1"/>
</dbReference>
<dbReference type="eggNOG" id="COG3363">
    <property type="taxonomic scope" value="Bacteria"/>
</dbReference>
<keyword evidence="2" id="KW-0378">Hydrolase</keyword>
<feature type="domain" description="Inosine monophosphate cyclohydrolase-like" evidence="1">
    <location>
        <begin position="19"/>
        <end position="224"/>
    </location>
</feature>
<sequence>MGFEEIASANENRIKHNNYPGRGIVIGKTPDSKSYVQIYWIMGRSSNSRNRVFVIEGDCVKTKAFDENKMEDPSLIIYYPIKSYLNFHIVGNGDQTDTVFDYIRRGKDFESALNTRDFEPDFPNYTPRISGIVDLNERRYVLSILKTINNAPELAQKNYYNYNKGIDGYGHCIHTYREDGHPIPSFEGEPFIVKLHDKIEQNANYYWNLLNEDNRISLLIKYIEIESRNVVFKIINKNI</sequence>
<dbReference type="Proteomes" id="UP000036923">
    <property type="component" value="Unassembled WGS sequence"/>
</dbReference>
<dbReference type="GO" id="GO:0006188">
    <property type="term" value="P:IMP biosynthetic process"/>
    <property type="evidence" value="ECO:0007669"/>
    <property type="project" value="InterPro"/>
</dbReference>
<dbReference type="RefSeq" id="WP_036941144.1">
    <property type="nucleotide sequence ID" value="NZ_JQKC01000014.1"/>
</dbReference>
<proteinExistence type="predicted"/>